<organism evidence="5 6">
    <name type="scientific">Methanofervidicoccus abyssi</name>
    <dbReference type="NCBI Taxonomy" id="2082189"/>
    <lineage>
        <taxon>Archaea</taxon>
        <taxon>Methanobacteriati</taxon>
        <taxon>Methanobacteriota</taxon>
        <taxon>Methanomada group</taxon>
        <taxon>Methanococci</taxon>
        <taxon>Methanococcales</taxon>
        <taxon>Methanofervidicoccus</taxon>
    </lineage>
</organism>
<evidence type="ECO:0000313" key="6">
    <source>
        <dbReference type="Proteomes" id="UP000290527"/>
    </source>
</evidence>
<reference evidence="5 6" key="1">
    <citation type="journal article" date="2019" name="Int. J. Syst. Evol. Microbiol.">
        <title>Methanofervidicoccus abyssi gen. nov., sp. nov., a hydrogenotrophic methanogen, isolated from a hydrothermal vent chimney in the Mid-Cayman Spreading Center, the Caribbean Sea.</title>
        <authorList>
            <person name="Sakai S."/>
            <person name="Takaki Y."/>
            <person name="Miyazaki M."/>
            <person name="Ogawara M."/>
            <person name="Yanagawa K."/>
            <person name="Miyazaki J."/>
            <person name="Takai K."/>
        </authorList>
    </citation>
    <scope>NUCLEOTIDE SEQUENCE [LARGE SCALE GENOMIC DNA]</scope>
    <source>
        <strain evidence="5 6">HHB</strain>
    </source>
</reference>
<dbReference type="InterPro" id="IPR025501">
    <property type="entry name" value="MinD_FleN"/>
</dbReference>
<evidence type="ECO:0000256" key="2">
    <source>
        <dbReference type="ARBA" id="ARBA00022840"/>
    </source>
</evidence>
<dbReference type="PANTHER" id="PTHR43384:SF10">
    <property type="entry name" value="ATPASE INVOLVED IN CHROMOSOME PARTITIONING, PARA_MIND FAMILY"/>
    <property type="match status" value="1"/>
</dbReference>
<keyword evidence="6" id="KW-1185">Reference proteome</keyword>
<dbReference type="EMBL" id="BFAX01000001">
    <property type="protein sequence ID" value="GBF36007.1"/>
    <property type="molecule type" value="Genomic_DNA"/>
</dbReference>
<evidence type="ECO:0000259" key="4">
    <source>
        <dbReference type="Pfam" id="PF13614"/>
    </source>
</evidence>
<evidence type="ECO:0000256" key="1">
    <source>
        <dbReference type="ARBA" id="ARBA00022741"/>
    </source>
</evidence>
<dbReference type="Proteomes" id="UP000290527">
    <property type="component" value="Unassembled WGS sequence"/>
</dbReference>
<dbReference type="GO" id="GO:0009898">
    <property type="term" value="C:cytoplasmic side of plasma membrane"/>
    <property type="evidence" value="ECO:0007669"/>
    <property type="project" value="TreeGrafter"/>
</dbReference>
<dbReference type="InterPro" id="IPR050625">
    <property type="entry name" value="ParA/MinD_ATPase"/>
</dbReference>
<evidence type="ECO:0000313" key="5">
    <source>
        <dbReference type="EMBL" id="GBF36007.1"/>
    </source>
</evidence>
<feature type="domain" description="AAA" evidence="4">
    <location>
        <begin position="24"/>
        <end position="168"/>
    </location>
</feature>
<dbReference type="GO" id="GO:0016887">
    <property type="term" value="F:ATP hydrolysis activity"/>
    <property type="evidence" value="ECO:0007669"/>
    <property type="project" value="TreeGrafter"/>
</dbReference>
<protein>
    <submittedName>
        <fullName evidence="5">Septum site-determining protein MinD</fullName>
    </submittedName>
</protein>
<comment type="caution">
    <text evidence="5">The sequence shown here is derived from an EMBL/GenBank/DDBJ whole genome shotgun (WGS) entry which is preliminary data.</text>
</comment>
<gene>
    <name evidence="5" type="ORF">MHHB_P0232</name>
</gene>
<dbReference type="GO" id="GO:0051782">
    <property type="term" value="P:negative regulation of cell division"/>
    <property type="evidence" value="ECO:0007669"/>
    <property type="project" value="TreeGrafter"/>
</dbReference>
<feature type="binding site" evidence="3">
    <location>
        <begin position="31"/>
        <end position="38"/>
    </location>
    <ligand>
        <name>ATP</name>
        <dbReference type="ChEBI" id="CHEBI:30616"/>
    </ligand>
</feature>
<dbReference type="PANTHER" id="PTHR43384">
    <property type="entry name" value="SEPTUM SITE-DETERMINING PROTEIN MIND HOMOLOG, CHLOROPLASTIC-RELATED"/>
    <property type="match status" value="1"/>
</dbReference>
<dbReference type="GO" id="GO:0005524">
    <property type="term" value="F:ATP binding"/>
    <property type="evidence" value="ECO:0007669"/>
    <property type="project" value="UniProtKB-KW"/>
</dbReference>
<proteinExistence type="predicted"/>
<sequence length="283" mass="31212">MKRLKKLFKCMSRDTHLNLVILMIITIASGKGGVGKTTVTANLGVALSKIGKKVLLVDGDISMANLGIIFNLEKKKPSLHEVLSGECDVREAIYRHKTGVYVLPTSLSIEGYKKSDLDLLPEAILDVADNYDYVLIDAPAGLNRDMAVHLAVADKVLIVLTPELFSISDGLKIKQSSVMAGTSILGVVLNRTGRDFGEMGVEEIEMIIEEKVICTIPEDENIRNATLKRMSVIEYAPKSPSAVAHMELALKIVGSYVDIRKIEEAYKGGILDRIKKLLWRFMR</sequence>
<dbReference type="SUPFAM" id="SSF52540">
    <property type="entry name" value="P-loop containing nucleoside triphosphate hydrolases"/>
    <property type="match status" value="1"/>
</dbReference>
<dbReference type="Gene3D" id="3.40.50.300">
    <property type="entry name" value="P-loop containing nucleotide triphosphate hydrolases"/>
    <property type="match status" value="1"/>
</dbReference>
<dbReference type="NCBIfam" id="TIGR01969">
    <property type="entry name" value="minD_arch"/>
    <property type="match status" value="1"/>
</dbReference>
<dbReference type="PIRSF" id="PIRSF003092">
    <property type="entry name" value="MinD"/>
    <property type="match status" value="1"/>
</dbReference>
<dbReference type="GO" id="GO:0005829">
    <property type="term" value="C:cytosol"/>
    <property type="evidence" value="ECO:0007669"/>
    <property type="project" value="TreeGrafter"/>
</dbReference>
<dbReference type="InterPro" id="IPR027417">
    <property type="entry name" value="P-loop_NTPase"/>
</dbReference>
<keyword evidence="2 3" id="KW-0067">ATP-binding</keyword>
<name>A0A401HP12_9EURY</name>
<dbReference type="FunFam" id="3.40.50.300:FF:000285">
    <property type="entry name" value="Sporulation initiation inhibitor Soj"/>
    <property type="match status" value="1"/>
</dbReference>
<dbReference type="AlphaFoldDB" id="A0A401HP12"/>
<accession>A0A401HP12</accession>
<keyword evidence="1 3" id="KW-0547">Nucleotide-binding</keyword>
<dbReference type="InterPro" id="IPR025669">
    <property type="entry name" value="AAA_dom"/>
</dbReference>
<dbReference type="InterPro" id="IPR010224">
    <property type="entry name" value="MinD_archaea"/>
</dbReference>
<dbReference type="Pfam" id="PF13614">
    <property type="entry name" value="AAA_31"/>
    <property type="match status" value="1"/>
</dbReference>
<evidence type="ECO:0000256" key="3">
    <source>
        <dbReference type="PIRSR" id="PIRSR003092-1"/>
    </source>
</evidence>